<organism evidence="22">
    <name type="scientific">Rhizopus microsporus var. microsporus</name>
    <dbReference type="NCBI Taxonomy" id="86635"/>
    <lineage>
        <taxon>Eukaryota</taxon>
        <taxon>Fungi</taxon>
        <taxon>Fungi incertae sedis</taxon>
        <taxon>Mucoromycota</taxon>
        <taxon>Mucoromycotina</taxon>
        <taxon>Mucoromycetes</taxon>
        <taxon>Mucorales</taxon>
        <taxon>Mucorineae</taxon>
        <taxon>Rhizopodaceae</taxon>
        <taxon>Rhizopus</taxon>
    </lineage>
</organism>
<evidence type="ECO:0000256" key="15">
    <source>
        <dbReference type="ARBA" id="ARBA00022989"/>
    </source>
</evidence>
<dbReference type="SMART" id="SM00184">
    <property type="entry name" value="RING"/>
    <property type="match status" value="1"/>
</dbReference>
<dbReference type="PANTHER" id="PTHR23350">
    <property type="entry name" value="PEROXISOME ASSEMBLY PROTEIN 10"/>
    <property type="match status" value="1"/>
</dbReference>
<dbReference type="EC" id="2.3.2.27" evidence="5"/>
<evidence type="ECO:0000256" key="4">
    <source>
        <dbReference type="ARBA" id="ARBA00008704"/>
    </source>
</evidence>
<evidence type="ECO:0000256" key="13">
    <source>
        <dbReference type="ARBA" id="ARBA00022833"/>
    </source>
</evidence>
<evidence type="ECO:0000259" key="21">
    <source>
        <dbReference type="PROSITE" id="PS50089"/>
    </source>
</evidence>
<dbReference type="GO" id="GO:0061630">
    <property type="term" value="F:ubiquitin protein ligase activity"/>
    <property type="evidence" value="ECO:0007669"/>
    <property type="project" value="UniProtKB-EC"/>
</dbReference>
<keyword evidence="8" id="KW-0808">Transferase</keyword>
<keyword evidence="11 19" id="KW-0863">Zinc-finger</keyword>
<evidence type="ECO:0000256" key="19">
    <source>
        <dbReference type="PROSITE-ProRule" id="PRU00175"/>
    </source>
</evidence>
<evidence type="ECO:0000256" key="12">
    <source>
        <dbReference type="ARBA" id="ARBA00022786"/>
    </source>
</evidence>
<keyword evidence="10" id="KW-0479">Metal-binding</keyword>
<keyword evidence="9 20" id="KW-0812">Transmembrane</keyword>
<dbReference type="GO" id="GO:0008270">
    <property type="term" value="F:zinc ion binding"/>
    <property type="evidence" value="ECO:0007669"/>
    <property type="project" value="UniProtKB-KW"/>
</dbReference>
<evidence type="ECO:0000256" key="17">
    <source>
        <dbReference type="ARBA" id="ARBA00023140"/>
    </source>
</evidence>
<feature type="transmembrane region" description="Helical" evidence="20">
    <location>
        <begin position="195"/>
        <end position="216"/>
    </location>
</feature>
<evidence type="ECO:0000256" key="16">
    <source>
        <dbReference type="ARBA" id="ARBA00023136"/>
    </source>
</evidence>
<dbReference type="PROSITE" id="PS00518">
    <property type="entry name" value="ZF_RING_1"/>
    <property type="match status" value="1"/>
</dbReference>
<accession>A0A1X0RAV4</accession>
<dbReference type="InterPro" id="IPR001841">
    <property type="entry name" value="Znf_RING"/>
</dbReference>
<dbReference type="GO" id="GO:0016562">
    <property type="term" value="P:protein import into peroxisome matrix, receptor recycling"/>
    <property type="evidence" value="ECO:0007669"/>
    <property type="project" value="UniProtKB-ARBA"/>
</dbReference>
<name>A0A1X0RAV4_RHIZD</name>
<keyword evidence="13" id="KW-0862">Zinc</keyword>
<dbReference type="PROSITE" id="PS50089">
    <property type="entry name" value="ZF_RING_2"/>
    <property type="match status" value="1"/>
</dbReference>
<dbReference type="CDD" id="cd16527">
    <property type="entry name" value="RING-HC_PEX10"/>
    <property type="match status" value="1"/>
</dbReference>
<dbReference type="GO" id="GO:0016567">
    <property type="term" value="P:protein ubiquitination"/>
    <property type="evidence" value="ECO:0007669"/>
    <property type="project" value="UniProtKB-ARBA"/>
</dbReference>
<dbReference type="Gene3D" id="3.30.40.10">
    <property type="entry name" value="Zinc/RING finger domain, C3HC4 (zinc finger)"/>
    <property type="match status" value="1"/>
</dbReference>
<keyword evidence="16 20" id="KW-0472">Membrane</keyword>
<dbReference type="Pfam" id="PF04757">
    <property type="entry name" value="Pex2_Pex12"/>
    <property type="match status" value="1"/>
</dbReference>
<comment type="pathway">
    <text evidence="3">Protein modification; protein ubiquitination.</text>
</comment>
<dbReference type="Proteomes" id="UP000242414">
    <property type="component" value="Unassembled WGS sequence"/>
</dbReference>
<feature type="domain" description="RING-type" evidence="21">
    <location>
        <begin position="263"/>
        <end position="301"/>
    </location>
</feature>
<sequence length="315" mass="36700">MSQDKEVITSSQLSFPYGGQPDIIRANQKDIYYTAIIKEQLSTIIQQFLGTRFQHLWQKEINTLSDVCYYSLTTLLGSQTLGEEYCDIVQINNSTLTYPRWMHRACLVFAHCLLPYIYSKGITELKKRSRHEEEGSRKERAVQLLSKLHETASKYIQPIHLAIFYFIGAYYNFSKRMTGIRYIFTRRLGAFEQRAGYEVLGALIFIQLGIQAFLAIRKRMENSKQVNQDDEKQVVVAEDDFDFMDDIVEEKNLTYEELQLLKCALCLEKRQSTTSTPCGHLFCWSCIIEWCENKPECPLCRSHVNISHVFPLHNL</sequence>
<evidence type="ECO:0000256" key="8">
    <source>
        <dbReference type="ARBA" id="ARBA00022679"/>
    </source>
</evidence>
<evidence type="ECO:0000313" key="22">
    <source>
        <dbReference type="EMBL" id="ORE09185.1"/>
    </source>
</evidence>
<dbReference type="InterPro" id="IPR017907">
    <property type="entry name" value="Znf_RING_CS"/>
</dbReference>
<evidence type="ECO:0000256" key="20">
    <source>
        <dbReference type="SAM" id="Phobius"/>
    </source>
</evidence>
<gene>
    <name evidence="22" type="ORF">BCV72DRAFT_71483</name>
</gene>
<evidence type="ECO:0000256" key="1">
    <source>
        <dbReference type="ARBA" id="ARBA00000900"/>
    </source>
</evidence>
<keyword evidence="14" id="KW-0653">Protein transport</keyword>
<evidence type="ECO:0000256" key="14">
    <source>
        <dbReference type="ARBA" id="ARBA00022927"/>
    </source>
</evidence>
<evidence type="ECO:0000256" key="3">
    <source>
        <dbReference type="ARBA" id="ARBA00004906"/>
    </source>
</evidence>
<protein>
    <recommendedName>
        <fullName evidence="5">RING-type E3 ubiquitin transferase</fullName>
        <ecNumber evidence="5">2.3.2.27</ecNumber>
    </recommendedName>
    <alternativeName>
        <fullName evidence="18">Peroxin-10</fullName>
    </alternativeName>
</protein>
<dbReference type="InterPro" id="IPR013083">
    <property type="entry name" value="Znf_RING/FYVE/PHD"/>
</dbReference>
<comment type="subcellular location">
    <subcellularLocation>
        <location evidence="2">Peroxisome membrane</location>
        <topology evidence="2">Multi-pass membrane protein</topology>
    </subcellularLocation>
</comment>
<keyword evidence="12" id="KW-0833">Ubl conjugation pathway</keyword>
<dbReference type="VEuPathDB" id="FungiDB:BCV72DRAFT_71483"/>
<keyword evidence="6" id="KW-0813">Transport</keyword>
<evidence type="ECO:0000256" key="10">
    <source>
        <dbReference type="ARBA" id="ARBA00022723"/>
    </source>
</evidence>
<evidence type="ECO:0000256" key="9">
    <source>
        <dbReference type="ARBA" id="ARBA00022692"/>
    </source>
</evidence>
<evidence type="ECO:0000256" key="7">
    <source>
        <dbReference type="ARBA" id="ARBA00022593"/>
    </source>
</evidence>
<dbReference type="OrthoDB" id="6270329at2759"/>
<feature type="transmembrane region" description="Helical" evidence="20">
    <location>
        <begin position="155"/>
        <end position="174"/>
    </location>
</feature>
<dbReference type="EMBL" id="KV921879">
    <property type="protein sequence ID" value="ORE09185.1"/>
    <property type="molecule type" value="Genomic_DNA"/>
</dbReference>
<evidence type="ECO:0000256" key="5">
    <source>
        <dbReference type="ARBA" id="ARBA00012483"/>
    </source>
</evidence>
<dbReference type="GO" id="GO:0005778">
    <property type="term" value="C:peroxisomal membrane"/>
    <property type="evidence" value="ECO:0007669"/>
    <property type="project" value="UniProtKB-SubCell"/>
</dbReference>
<keyword evidence="7" id="KW-0962">Peroxisome biogenesis</keyword>
<evidence type="ECO:0000256" key="11">
    <source>
        <dbReference type="ARBA" id="ARBA00022771"/>
    </source>
</evidence>
<dbReference type="PANTHER" id="PTHR23350:SF0">
    <property type="entry name" value="PEROXISOME BIOGENESIS FACTOR 10"/>
    <property type="match status" value="1"/>
</dbReference>
<proteinExistence type="inferred from homology"/>
<comment type="similarity">
    <text evidence="4">Belongs to the pex2/pex10/pex12 family.</text>
</comment>
<evidence type="ECO:0000256" key="6">
    <source>
        <dbReference type="ARBA" id="ARBA00022448"/>
    </source>
</evidence>
<evidence type="ECO:0000256" key="2">
    <source>
        <dbReference type="ARBA" id="ARBA00004585"/>
    </source>
</evidence>
<keyword evidence="17" id="KW-0576">Peroxisome</keyword>
<keyword evidence="15 20" id="KW-1133">Transmembrane helix</keyword>
<dbReference type="AlphaFoldDB" id="A0A1X0RAV4"/>
<reference evidence="22" key="1">
    <citation type="journal article" date="2016" name="Proc. Natl. Acad. Sci. U.S.A.">
        <title>Lipid metabolic changes in an early divergent fungus govern the establishment of a mutualistic symbiosis with endobacteria.</title>
        <authorList>
            <person name="Lastovetsky O.A."/>
            <person name="Gaspar M.L."/>
            <person name="Mondo S.J."/>
            <person name="LaButti K.M."/>
            <person name="Sandor L."/>
            <person name="Grigoriev I.V."/>
            <person name="Henry S.A."/>
            <person name="Pawlowska T.E."/>
        </authorList>
    </citation>
    <scope>NUCLEOTIDE SEQUENCE [LARGE SCALE GENOMIC DNA]</scope>
    <source>
        <strain evidence="22">ATCC 52814</strain>
    </source>
</reference>
<dbReference type="InterPro" id="IPR025654">
    <property type="entry name" value="PEX2/10"/>
</dbReference>
<dbReference type="InterPro" id="IPR006845">
    <property type="entry name" value="Pex_N"/>
</dbReference>
<evidence type="ECO:0000256" key="18">
    <source>
        <dbReference type="ARBA" id="ARBA00041230"/>
    </source>
</evidence>
<comment type="catalytic activity">
    <reaction evidence="1">
        <text>S-ubiquitinyl-[E2 ubiquitin-conjugating enzyme]-L-cysteine + [acceptor protein]-L-lysine = [E2 ubiquitin-conjugating enzyme]-L-cysteine + N(6)-ubiquitinyl-[acceptor protein]-L-lysine.</text>
        <dbReference type="EC" id="2.3.2.27"/>
    </reaction>
</comment>
<dbReference type="SUPFAM" id="SSF57850">
    <property type="entry name" value="RING/U-box"/>
    <property type="match status" value="1"/>
</dbReference>
<dbReference type="Pfam" id="PF13639">
    <property type="entry name" value="zf-RING_2"/>
    <property type="match status" value="1"/>
</dbReference>